<dbReference type="NCBIfam" id="TIGR02641">
    <property type="entry name" value="gvpC_cyan_rpt"/>
    <property type="match status" value="2"/>
</dbReference>
<accession>A0ABU5UM73</accession>
<keyword evidence="6" id="KW-1185">Reference proteome</keyword>
<evidence type="ECO:0000256" key="1">
    <source>
        <dbReference type="ARBA" id="ARBA00022987"/>
    </source>
</evidence>
<evidence type="ECO:0000313" key="5">
    <source>
        <dbReference type="EMBL" id="MEA5607316.1"/>
    </source>
</evidence>
<gene>
    <name evidence="5" type="primary">gvpC</name>
    <name evidence="5" type="ORF">VB695_04350</name>
</gene>
<dbReference type="Pfam" id="PF01304">
    <property type="entry name" value="Gas_vesicle_C"/>
    <property type="match status" value="1"/>
</dbReference>
<comment type="subcellular location">
    <subcellularLocation>
        <location evidence="2">Gas vesicle</location>
    </subcellularLocation>
</comment>
<protein>
    <recommendedName>
        <fullName evidence="4">Gas vesicle protein C</fullName>
    </recommendedName>
</protein>
<proteinExistence type="inferred from homology"/>
<organism evidence="5 6">
    <name type="scientific">Nodularia spumigena UHCC 0060</name>
    <dbReference type="NCBI Taxonomy" id="3110300"/>
    <lineage>
        <taxon>Bacteria</taxon>
        <taxon>Bacillati</taxon>
        <taxon>Cyanobacteriota</taxon>
        <taxon>Cyanophyceae</taxon>
        <taxon>Nostocales</taxon>
        <taxon>Nodulariaceae</taxon>
        <taxon>Nodularia</taxon>
    </lineage>
</organism>
<comment type="caution">
    <text evidence="5">The sequence shown here is derived from an EMBL/GenBank/DDBJ whole genome shotgun (WGS) entry which is preliminary data.</text>
</comment>
<comment type="similarity">
    <text evidence="3">Belongs to the gas vesicle GvpC family.</text>
</comment>
<dbReference type="Proteomes" id="UP001303285">
    <property type="component" value="Unassembled WGS sequence"/>
</dbReference>
<dbReference type="InterPro" id="IPR018185">
    <property type="entry name" value="Gas_vesicle_C_repeat"/>
</dbReference>
<reference evidence="5 6" key="1">
    <citation type="submission" date="2023-12" db="EMBL/GenBank/DDBJ databases">
        <title>Baltic Sea Cyanobacteria.</title>
        <authorList>
            <person name="Delbaje E."/>
            <person name="Fewer D.P."/>
            <person name="Shishido T.K."/>
        </authorList>
    </citation>
    <scope>NUCLEOTIDE SEQUENCE [LARGE SCALE GENOMIC DNA]</scope>
    <source>
        <strain evidence="5 6">UHCC 0060</strain>
    </source>
</reference>
<name>A0ABU5UM73_NODSP</name>
<dbReference type="EMBL" id="JAYGHK010000009">
    <property type="protein sequence ID" value="MEA5607316.1"/>
    <property type="molecule type" value="Genomic_DNA"/>
</dbReference>
<evidence type="ECO:0000256" key="4">
    <source>
        <dbReference type="ARBA" id="ARBA00035699"/>
    </source>
</evidence>
<evidence type="ECO:0000256" key="2">
    <source>
        <dbReference type="ARBA" id="ARBA00035108"/>
    </source>
</evidence>
<evidence type="ECO:0000313" key="6">
    <source>
        <dbReference type="Proteomes" id="UP001303285"/>
    </source>
</evidence>
<dbReference type="InterPro" id="IPR002003">
    <property type="entry name" value="Gas-vesicle_GvpC"/>
</dbReference>
<dbReference type="PROSITE" id="PS00235">
    <property type="entry name" value="GAS_VESICLE_C"/>
    <property type="match status" value="1"/>
</dbReference>
<sequence>MSALMEKIREENRSIFENVNKFIDCTKSARLAQGKAQAAELHQFQQNLQQETEQFLATTAQERIAKAKAQAAELRQFRQDLFMSVIGGSGL</sequence>
<dbReference type="RefSeq" id="WP_323245818.1">
    <property type="nucleotide sequence ID" value="NZ_JAYGHK010000009.1"/>
</dbReference>
<keyword evidence="1" id="KW-0304">Gas vesicle</keyword>
<evidence type="ECO:0000256" key="3">
    <source>
        <dbReference type="ARBA" id="ARBA00035635"/>
    </source>
</evidence>